<evidence type="ECO:0000313" key="4">
    <source>
        <dbReference type="Proteomes" id="UP000521868"/>
    </source>
</evidence>
<dbReference type="AlphaFoldDB" id="A0A7X6DHP7"/>
<gene>
    <name evidence="3" type="ORF">RAMLITH_16125</name>
</gene>
<dbReference type="Pfam" id="PF11776">
    <property type="entry name" value="RcnB"/>
    <property type="match status" value="1"/>
</dbReference>
<dbReference type="Gene3D" id="3.10.450.160">
    <property type="entry name" value="inner membrane protein cigr"/>
    <property type="match status" value="1"/>
</dbReference>
<evidence type="ECO:0000256" key="1">
    <source>
        <dbReference type="SAM" id="MobiDB-lite"/>
    </source>
</evidence>
<dbReference type="EMBL" id="VTOX01000006">
    <property type="protein sequence ID" value="NKE67352.1"/>
    <property type="molecule type" value="Genomic_DNA"/>
</dbReference>
<keyword evidence="4" id="KW-1185">Reference proteome</keyword>
<evidence type="ECO:0000256" key="2">
    <source>
        <dbReference type="SAM" id="SignalP"/>
    </source>
</evidence>
<organism evidence="3 4">
    <name type="scientific">Ramlibacter lithotrophicus</name>
    <dbReference type="NCBI Taxonomy" id="2606681"/>
    <lineage>
        <taxon>Bacteria</taxon>
        <taxon>Pseudomonadati</taxon>
        <taxon>Pseudomonadota</taxon>
        <taxon>Betaproteobacteria</taxon>
        <taxon>Burkholderiales</taxon>
        <taxon>Comamonadaceae</taxon>
        <taxon>Ramlibacter</taxon>
    </lineage>
</organism>
<dbReference type="Proteomes" id="UP000521868">
    <property type="component" value="Unassembled WGS sequence"/>
</dbReference>
<feature type="signal peptide" evidence="2">
    <location>
        <begin position="1"/>
        <end position="26"/>
    </location>
</feature>
<evidence type="ECO:0000313" key="3">
    <source>
        <dbReference type="EMBL" id="NKE67352.1"/>
    </source>
</evidence>
<reference evidence="3 4" key="1">
    <citation type="journal article" date="2020" name="Nature">
        <title>Bacterial chemolithoautotrophy via manganese oxidation.</title>
        <authorList>
            <person name="Yu H."/>
            <person name="Leadbetter J.R."/>
        </authorList>
    </citation>
    <scope>NUCLEOTIDE SEQUENCE [LARGE SCALE GENOMIC DNA]</scope>
    <source>
        <strain evidence="3 4">RBP-1</strain>
    </source>
</reference>
<protein>
    <submittedName>
        <fullName evidence="3">DUF1236 domain-containing protein</fullName>
    </submittedName>
</protein>
<comment type="caution">
    <text evidence="3">The sequence shown here is derived from an EMBL/GenBank/DDBJ whole genome shotgun (WGS) entry which is preliminary data.</text>
</comment>
<dbReference type="InterPro" id="IPR024572">
    <property type="entry name" value="RcnB"/>
</dbReference>
<proteinExistence type="predicted"/>
<feature type="compositionally biased region" description="Basic and acidic residues" evidence="1">
    <location>
        <begin position="44"/>
        <end position="82"/>
    </location>
</feature>
<feature type="region of interest" description="Disordered" evidence="1">
    <location>
        <begin position="25"/>
        <end position="84"/>
    </location>
</feature>
<sequence>MRNFPTFPRLIALALACAFAAGPVLAKDKEGDGPGQGQGRGQGKHAEKQREKAEKRRDKEQKQADKRDDKERRHAGKRRVEDVPVGGYFSDRHRSYAREYYTERYSNAKACPPGLAKKNNGCMPPGQARKLVPGQPVPAGVTLYPVPQPVIVQLPPPPYGYRYARVGNDIVLVRNENQLIVDIIVGLLNP</sequence>
<accession>A0A7X6DHP7</accession>
<name>A0A7X6DHP7_9BURK</name>
<feature type="chain" id="PRO_5030928982" evidence="2">
    <location>
        <begin position="27"/>
        <end position="190"/>
    </location>
</feature>
<keyword evidence="2" id="KW-0732">Signal</keyword>
<dbReference type="RefSeq" id="WP_168108484.1">
    <property type="nucleotide sequence ID" value="NZ_VTOX01000006.1"/>
</dbReference>